<reference evidence="1" key="1">
    <citation type="submission" date="2021-06" db="EMBL/GenBank/DDBJ databases">
        <title>Comparative genomics, transcriptomics and evolutionary studies reveal genomic signatures of adaptation to plant cell wall in hemibiotrophic fungi.</title>
        <authorList>
            <consortium name="DOE Joint Genome Institute"/>
            <person name="Baroncelli R."/>
            <person name="Diaz J.F."/>
            <person name="Benocci T."/>
            <person name="Peng M."/>
            <person name="Battaglia E."/>
            <person name="Haridas S."/>
            <person name="Andreopoulos W."/>
            <person name="Labutti K."/>
            <person name="Pangilinan J."/>
            <person name="Floch G.L."/>
            <person name="Makela M.R."/>
            <person name="Henrissat B."/>
            <person name="Grigoriev I.V."/>
            <person name="Crouch J.A."/>
            <person name="De Vries R.P."/>
            <person name="Sukno S.A."/>
            <person name="Thon M.R."/>
        </authorList>
    </citation>
    <scope>NUCLEOTIDE SEQUENCE</scope>
    <source>
        <strain evidence="1">CBS 102054</strain>
    </source>
</reference>
<organism evidence="1 2">
    <name type="scientific">Colletotrichum phormii</name>
    <dbReference type="NCBI Taxonomy" id="359342"/>
    <lineage>
        <taxon>Eukaryota</taxon>
        <taxon>Fungi</taxon>
        <taxon>Dikarya</taxon>
        <taxon>Ascomycota</taxon>
        <taxon>Pezizomycotina</taxon>
        <taxon>Sordariomycetes</taxon>
        <taxon>Hypocreomycetidae</taxon>
        <taxon>Glomerellales</taxon>
        <taxon>Glomerellaceae</taxon>
        <taxon>Colletotrichum</taxon>
        <taxon>Colletotrichum acutatum species complex</taxon>
    </lineage>
</organism>
<dbReference type="AlphaFoldDB" id="A0AAI9ZGW0"/>
<dbReference type="EMBL" id="JAHMHQ010000029">
    <property type="protein sequence ID" value="KAK1623350.1"/>
    <property type="molecule type" value="Genomic_DNA"/>
</dbReference>
<dbReference type="GeneID" id="85476258"/>
<evidence type="ECO:0000313" key="1">
    <source>
        <dbReference type="EMBL" id="KAK1623350.1"/>
    </source>
</evidence>
<sequence length="207" mass="23185">MASGWLEKFIVRVDATPDKRRTEETPALEIHYTALKEHRRFLGVKGDKTPRYEVKRQAILGAWGDKCHVTSPANGGQENVAVIDFHTLPAQTEIQLSQRGLQINIKASNGKYESGELGNLHWKATGMKAYGRASWELRDEKEMVLSVTIDDHQVNGVISVWKKDIGPDTVEELVMVGLSKIEEYRRMLRNAKISSIGVTANASWLAS</sequence>
<name>A0AAI9ZGW0_9PEZI</name>
<keyword evidence="2" id="KW-1185">Reference proteome</keyword>
<dbReference type="Proteomes" id="UP001243989">
    <property type="component" value="Unassembled WGS sequence"/>
</dbReference>
<protein>
    <submittedName>
        <fullName evidence="1">Uncharacterized protein</fullName>
    </submittedName>
</protein>
<dbReference type="RefSeq" id="XP_060439345.1">
    <property type="nucleotide sequence ID" value="XM_060591396.1"/>
</dbReference>
<accession>A0AAI9ZGW0</accession>
<evidence type="ECO:0000313" key="2">
    <source>
        <dbReference type="Proteomes" id="UP001243989"/>
    </source>
</evidence>
<proteinExistence type="predicted"/>
<comment type="caution">
    <text evidence="1">The sequence shown here is derived from an EMBL/GenBank/DDBJ whole genome shotgun (WGS) entry which is preliminary data.</text>
</comment>
<gene>
    <name evidence="1" type="ORF">BDP81DRAFT_439353</name>
</gene>